<reference evidence="1" key="1">
    <citation type="submission" date="2021-06" db="EMBL/GenBank/DDBJ databases">
        <authorList>
            <person name="Kallberg Y."/>
            <person name="Tangrot J."/>
            <person name="Rosling A."/>
        </authorList>
    </citation>
    <scope>NUCLEOTIDE SEQUENCE</scope>
    <source>
        <strain evidence="1">MA461A</strain>
    </source>
</reference>
<accession>A0ACA9PNJ0</accession>
<sequence length="312" mass="34973">MGRVRKDSVHDSSFANNKPAKLSTKKLTTNNLCTKCKKEERRQNDTCTICNLPSFSLPKLQKISNVQITTFAYLIQALMDGGYNATVVQSDDNGEFSGDYYCLQCKELDILEHSSSEKEYTPNRKLSISSASSSRSSGSTSHKKLKSNNGTSHIPSPEPYILDNGTNSTTEAEHDNNNHSPHGVQGLQTQSKPTCKLQKITSPTKRSNSQGNNEVERQETVSITTSTVSVSETTLFHPYNFPNPISYNRALLRVAQIREFILTHCPAATRVESIDGAENSNNRPVSLKLAEELWKKMERLEKTHDRRKYNKQ</sequence>
<evidence type="ECO:0000313" key="2">
    <source>
        <dbReference type="Proteomes" id="UP000789920"/>
    </source>
</evidence>
<gene>
    <name evidence="1" type="ORF">RPERSI_LOCUS10445</name>
</gene>
<name>A0ACA9PNJ0_9GLOM</name>
<organism evidence="1 2">
    <name type="scientific">Racocetra persica</name>
    <dbReference type="NCBI Taxonomy" id="160502"/>
    <lineage>
        <taxon>Eukaryota</taxon>
        <taxon>Fungi</taxon>
        <taxon>Fungi incertae sedis</taxon>
        <taxon>Mucoromycota</taxon>
        <taxon>Glomeromycotina</taxon>
        <taxon>Glomeromycetes</taxon>
        <taxon>Diversisporales</taxon>
        <taxon>Gigasporaceae</taxon>
        <taxon>Racocetra</taxon>
    </lineage>
</organism>
<comment type="caution">
    <text evidence="1">The sequence shown here is derived from an EMBL/GenBank/DDBJ whole genome shotgun (WGS) entry which is preliminary data.</text>
</comment>
<dbReference type="EMBL" id="CAJVQC010020672">
    <property type="protein sequence ID" value="CAG8709601.1"/>
    <property type="molecule type" value="Genomic_DNA"/>
</dbReference>
<dbReference type="Proteomes" id="UP000789920">
    <property type="component" value="Unassembled WGS sequence"/>
</dbReference>
<proteinExistence type="predicted"/>
<evidence type="ECO:0000313" key="1">
    <source>
        <dbReference type="EMBL" id="CAG8709601.1"/>
    </source>
</evidence>
<protein>
    <submittedName>
        <fullName evidence="1">6340_t:CDS:1</fullName>
    </submittedName>
</protein>
<keyword evidence="2" id="KW-1185">Reference proteome</keyword>